<keyword evidence="3" id="KW-1185">Reference proteome</keyword>
<comment type="caution">
    <text evidence="2">The sequence shown here is derived from an EMBL/GenBank/DDBJ whole genome shotgun (WGS) entry which is preliminary data.</text>
</comment>
<dbReference type="InterPro" id="IPR036846">
    <property type="entry name" value="GM2-AP_sf"/>
</dbReference>
<protein>
    <recommendedName>
        <fullName evidence="4">Integrase zinc-binding domain-containing protein</fullName>
    </recommendedName>
</protein>
<gene>
    <name evidence="2" type="ORF">AAG570_002846</name>
</gene>
<proteinExistence type="predicted"/>
<evidence type="ECO:0008006" key="4">
    <source>
        <dbReference type="Google" id="ProtNLM"/>
    </source>
</evidence>
<accession>A0ABD0Y533</accession>
<dbReference type="EMBL" id="JBFDAA010000013">
    <property type="protein sequence ID" value="KAL1122515.1"/>
    <property type="molecule type" value="Genomic_DNA"/>
</dbReference>
<dbReference type="Gene3D" id="2.70.220.10">
    <property type="entry name" value="Ganglioside GM2 activator"/>
    <property type="match status" value="1"/>
</dbReference>
<dbReference type="AlphaFoldDB" id="A0ABD0Y533"/>
<organism evidence="2 3">
    <name type="scientific">Ranatra chinensis</name>
    <dbReference type="NCBI Taxonomy" id="642074"/>
    <lineage>
        <taxon>Eukaryota</taxon>
        <taxon>Metazoa</taxon>
        <taxon>Ecdysozoa</taxon>
        <taxon>Arthropoda</taxon>
        <taxon>Hexapoda</taxon>
        <taxon>Insecta</taxon>
        <taxon>Pterygota</taxon>
        <taxon>Neoptera</taxon>
        <taxon>Paraneoptera</taxon>
        <taxon>Hemiptera</taxon>
        <taxon>Heteroptera</taxon>
        <taxon>Panheteroptera</taxon>
        <taxon>Nepomorpha</taxon>
        <taxon>Nepidae</taxon>
        <taxon>Ranatrinae</taxon>
        <taxon>Ranatra</taxon>
    </lineage>
</organism>
<dbReference type="PANTHER" id="PTHR21112:SF0">
    <property type="entry name" value="CHEMOSENSORY PROTEIN A 29A-RELATED"/>
    <property type="match status" value="1"/>
</dbReference>
<evidence type="ECO:0000256" key="1">
    <source>
        <dbReference type="ARBA" id="ARBA00022729"/>
    </source>
</evidence>
<evidence type="ECO:0000313" key="3">
    <source>
        <dbReference type="Proteomes" id="UP001558652"/>
    </source>
</evidence>
<dbReference type="PANTHER" id="PTHR21112">
    <property type="entry name" value="CHEMOSENSORY PROTEIN A 29A-RELATED"/>
    <property type="match status" value="1"/>
</dbReference>
<evidence type="ECO:0000313" key="2">
    <source>
        <dbReference type="EMBL" id="KAL1122515.1"/>
    </source>
</evidence>
<dbReference type="Proteomes" id="UP001558652">
    <property type="component" value="Unassembled WGS sequence"/>
</dbReference>
<reference evidence="2 3" key="1">
    <citation type="submission" date="2024-07" db="EMBL/GenBank/DDBJ databases">
        <title>Chromosome-level genome assembly of the water stick insect Ranatra chinensis (Heteroptera: Nepidae).</title>
        <authorList>
            <person name="Liu X."/>
        </authorList>
    </citation>
    <scope>NUCLEOTIDE SEQUENCE [LARGE SCALE GENOMIC DNA]</scope>
    <source>
        <strain evidence="2">Cailab_2021Rc</strain>
        <tissue evidence="2">Muscle</tissue>
    </source>
</reference>
<keyword evidence="1" id="KW-0732">Signal</keyword>
<sequence length="501" mass="56445">MFHKNRTQETTENGRCNLPPFCDSSFSTFGNGGWSREQLEQKLGPMCTSMWKYMPQAMGALMKSLGQEDCPIKPGFYVIKDFQQHSNINWPLLPYGRYRFSIKLYQNGKLIGCKRVFVDCVPKKDRRPGIEYIRNDCVKRVWPAENSWRSQGTALGPGAPGLIRPRLLVLVPYVTLVRCTKQVDTTENEDRRLLIIRKYRGGHTNHTVIKETLAQLKRAYWKAIQRTIRQMIEGCRICDGNKYERRPDRSEAMALGPSDISGAVWKPAMKVALAATLVLGTLSRFVPHLMAQYSKQFAGSTSITRDWYILDLNFHARLKVTYSGYQGAEKKNAVSVAAAVEVKRATEMLQDVALVAAKSAANTVVVETLLMGHRVSARGVAANDDQVGAVKELLKDPKQFKLTCYVVLDKLEVQLNVAASTFGNGGWTNFYIEQKLGPLCKALWKYMPCNMKRMMDALGQKDCPLKAPVVTISWRTTAGAQMYAALLYHINNPLSRIVVMQ</sequence>
<name>A0ABD0Y533_9HEMI</name>